<protein>
    <recommendedName>
        <fullName evidence="4">magnesium-protoporphyrin IX monomethyl ester (oxidative) cyclase</fullName>
        <ecNumber evidence="4">1.14.13.81</ecNumber>
    </recommendedName>
</protein>
<comment type="catalytic activity">
    <reaction evidence="11">
        <text>Mg-protoporphyrin IX 13-monomethyl ester + 3 NADPH + 3 O2 + 2 H(+) = 3,8-divinyl protochlorophyllide a + 3 NADP(+) + 5 H2O</text>
        <dbReference type="Rhea" id="RHEA:33235"/>
        <dbReference type="ChEBI" id="CHEBI:15377"/>
        <dbReference type="ChEBI" id="CHEBI:15378"/>
        <dbReference type="ChEBI" id="CHEBI:15379"/>
        <dbReference type="ChEBI" id="CHEBI:57783"/>
        <dbReference type="ChEBI" id="CHEBI:58349"/>
        <dbReference type="ChEBI" id="CHEBI:58632"/>
        <dbReference type="ChEBI" id="CHEBI:60491"/>
        <dbReference type="EC" id="1.14.13.81"/>
    </reaction>
</comment>
<evidence type="ECO:0000256" key="6">
    <source>
        <dbReference type="ARBA" id="ARBA00022723"/>
    </source>
</evidence>
<dbReference type="PANTHER" id="PTHR31053:SF2">
    <property type="entry name" value="MAGNESIUM-PROTOPORPHYRIN IX MONOMETHYL ESTER [OXIDATIVE] CYCLASE, CHLOROPLASTIC"/>
    <property type="match status" value="1"/>
</dbReference>
<dbReference type="CDD" id="cd01047">
    <property type="entry name" value="ACSF"/>
    <property type="match status" value="1"/>
</dbReference>
<evidence type="ECO:0000256" key="5">
    <source>
        <dbReference type="ARBA" id="ARBA00022531"/>
    </source>
</evidence>
<dbReference type="SUPFAM" id="SSF47240">
    <property type="entry name" value="Ferritin-like"/>
    <property type="match status" value="1"/>
</dbReference>
<evidence type="ECO:0000256" key="3">
    <source>
        <dbReference type="ARBA" id="ARBA00006550"/>
    </source>
</evidence>
<comment type="cofactor">
    <cofactor evidence="1">
        <name>Fe cation</name>
        <dbReference type="ChEBI" id="CHEBI:24875"/>
    </cofactor>
</comment>
<dbReference type="UniPathway" id="UPA00668"/>
<evidence type="ECO:0000256" key="4">
    <source>
        <dbReference type="ARBA" id="ARBA00012092"/>
    </source>
</evidence>
<dbReference type="EC" id="1.14.13.81" evidence="4"/>
<evidence type="ECO:0000256" key="8">
    <source>
        <dbReference type="ARBA" id="ARBA00023002"/>
    </source>
</evidence>
<dbReference type="FunCoup" id="A0A2V0P4D9">
    <property type="interactions" value="616"/>
</dbReference>
<dbReference type="Proteomes" id="UP000247498">
    <property type="component" value="Unassembled WGS sequence"/>
</dbReference>
<keyword evidence="7" id="KW-0521">NADP</keyword>
<keyword evidence="5" id="KW-0602">Photosynthesis</keyword>
<dbReference type="GO" id="GO:0015979">
    <property type="term" value="P:photosynthesis"/>
    <property type="evidence" value="ECO:0007669"/>
    <property type="project" value="UniProtKB-KW"/>
</dbReference>
<dbReference type="GO" id="GO:0048529">
    <property type="term" value="F:magnesium-protoporphyrin IX monomethyl ester (oxidative) cyclase activity"/>
    <property type="evidence" value="ECO:0007669"/>
    <property type="project" value="UniProtKB-EC"/>
</dbReference>
<comment type="pathway">
    <text evidence="2">Porphyrin-containing compound metabolism; chlorophyll biosynthesis.</text>
</comment>
<sequence length="406" mass="47175">MALASSTRMAARPVPAAKPAARCVVQGRSRVVRARAAASSENLGFKTMRDGVKVAADETLLTPRFYTTDFDEMEQIFSQKMNPNLDMAELDAMLAEFRNDYNQRHFVRNETFKAAAEGITGPTRKIFIEFLERSCTAEFSGFLLYKELGRRLKDVNPCVAEIFMLLSRDEARHAGFINKALSDFNLALDLGFLTKNRKYTFFKPKFIMYATYLSEKIGYWRYISIYRHLQRNPDSQIYPLFEYFENWCQDENRHGDFLGAVLKARPELLKDWEAKLWSRFFCLSVYITMYLNDHQRADFYGSIGLVTKQFNQHVIIETNKSTERLFPAVPDVEHPDFFRRMDYLVELNEKLVAIGKSDMPKPLQTLARLPYIERMVAEIFQIFIMKPKDCGSVDLLSPEQQTQVVY</sequence>
<dbReference type="GO" id="GO:0015995">
    <property type="term" value="P:chlorophyll biosynthetic process"/>
    <property type="evidence" value="ECO:0007669"/>
    <property type="project" value="UniProtKB-UniPathway"/>
</dbReference>
<proteinExistence type="inferred from homology"/>
<dbReference type="PANTHER" id="PTHR31053">
    <property type="entry name" value="MAGNESIUM-PROTOPORPHYRIN IX MONOMETHYL ESTER [OXIDATIVE] CYCLASE, CHLOROPLASTIC"/>
    <property type="match status" value="1"/>
</dbReference>
<dbReference type="Pfam" id="PF02915">
    <property type="entry name" value="Rubrerythrin"/>
    <property type="match status" value="1"/>
</dbReference>
<comment type="caution">
    <text evidence="13">The sequence shown here is derived from an EMBL/GenBank/DDBJ whole genome shotgun (WGS) entry which is preliminary data.</text>
</comment>
<dbReference type="InterPro" id="IPR008434">
    <property type="entry name" value="AcsF"/>
</dbReference>
<reference evidence="13 14" key="1">
    <citation type="journal article" date="2018" name="Sci. Rep.">
        <title>Raphidocelis subcapitata (=Pseudokirchneriella subcapitata) provides an insight into genome evolution and environmental adaptations in the Sphaeropleales.</title>
        <authorList>
            <person name="Suzuki S."/>
            <person name="Yamaguchi H."/>
            <person name="Nakajima N."/>
            <person name="Kawachi M."/>
        </authorList>
    </citation>
    <scope>NUCLEOTIDE SEQUENCE [LARGE SCALE GENOMIC DNA]</scope>
    <source>
        <strain evidence="13 14">NIES-35</strain>
    </source>
</reference>
<dbReference type="NCBIfam" id="NF010172">
    <property type="entry name" value="PRK13654.1"/>
    <property type="match status" value="1"/>
</dbReference>
<keyword evidence="8" id="KW-0560">Oxidoreductase</keyword>
<accession>A0A2V0P4D9</accession>
<dbReference type="GO" id="GO:0009535">
    <property type="term" value="C:chloroplast thylakoid membrane"/>
    <property type="evidence" value="ECO:0007669"/>
    <property type="project" value="TreeGrafter"/>
</dbReference>
<evidence type="ECO:0000256" key="10">
    <source>
        <dbReference type="ARBA" id="ARBA00023171"/>
    </source>
</evidence>
<dbReference type="InParanoid" id="A0A2V0P4D9"/>
<evidence type="ECO:0000313" key="13">
    <source>
        <dbReference type="EMBL" id="GBF92720.1"/>
    </source>
</evidence>
<comment type="similarity">
    <text evidence="3">Belongs to the AcsF family.</text>
</comment>
<dbReference type="GO" id="GO:0046872">
    <property type="term" value="F:metal ion binding"/>
    <property type="evidence" value="ECO:0007669"/>
    <property type="project" value="UniProtKB-KW"/>
</dbReference>
<organism evidence="13 14">
    <name type="scientific">Raphidocelis subcapitata</name>
    <dbReference type="NCBI Taxonomy" id="307507"/>
    <lineage>
        <taxon>Eukaryota</taxon>
        <taxon>Viridiplantae</taxon>
        <taxon>Chlorophyta</taxon>
        <taxon>core chlorophytes</taxon>
        <taxon>Chlorophyceae</taxon>
        <taxon>CS clade</taxon>
        <taxon>Sphaeropleales</taxon>
        <taxon>Selenastraceae</taxon>
        <taxon>Raphidocelis</taxon>
    </lineage>
</organism>
<dbReference type="InterPro" id="IPR009078">
    <property type="entry name" value="Ferritin-like_SF"/>
</dbReference>
<keyword evidence="14" id="KW-1185">Reference proteome</keyword>
<evidence type="ECO:0000256" key="1">
    <source>
        <dbReference type="ARBA" id="ARBA00001962"/>
    </source>
</evidence>
<gene>
    <name evidence="13" type="ORF">Rsub_05089</name>
</gene>
<dbReference type="OrthoDB" id="524174at2759"/>
<dbReference type="AlphaFoldDB" id="A0A2V0P4D9"/>
<evidence type="ECO:0000313" key="14">
    <source>
        <dbReference type="Proteomes" id="UP000247498"/>
    </source>
</evidence>
<dbReference type="STRING" id="307507.A0A2V0P4D9"/>
<keyword evidence="9" id="KW-0408">Iron</keyword>
<evidence type="ECO:0000256" key="2">
    <source>
        <dbReference type="ARBA" id="ARBA00005173"/>
    </source>
</evidence>
<dbReference type="EMBL" id="BDRX01000034">
    <property type="protein sequence ID" value="GBF92720.1"/>
    <property type="molecule type" value="Genomic_DNA"/>
</dbReference>
<dbReference type="NCBIfam" id="TIGR02029">
    <property type="entry name" value="AcsF"/>
    <property type="match status" value="1"/>
</dbReference>
<feature type="domain" description="Rubrerythrin diiron-binding" evidence="12">
    <location>
        <begin position="129"/>
        <end position="260"/>
    </location>
</feature>
<dbReference type="InterPro" id="IPR003251">
    <property type="entry name" value="Rr_diiron-bd_dom"/>
</dbReference>
<evidence type="ECO:0000259" key="12">
    <source>
        <dbReference type="Pfam" id="PF02915"/>
    </source>
</evidence>
<name>A0A2V0P4D9_9CHLO</name>
<keyword evidence="6" id="KW-0479">Metal-binding</keyword>
<evidence type="ECO:0000256" key="7">
    <source>
        <dbReference type="ARBA" id="ARBA00022857"/>
    </source>
</evidence>
<keyword evidence="10" id="KW-0149">Chlorophyll biosynthesis</keyword>
<evidence type="ECO:0000256" key="11">
    <source>
        <dbReference type="ARBA" id="ARBA00049231"/>
    </source>
</evidence>
<dbReference type="HAMAP" id="MF_01840">
    <property type="entry name" value="AcsF"/>
    <property type="match status" value="1"/>
</dbReference>
<evidence type="ECO:0000256" key="9">
    <source>
        <dbReference type="ARBA" id="ARBA00023004"/>
    </source>
</evidence>